<name>D7MJH7_ARALL</name>
<gene>
    <name evidence="2" type="ORF">ARALYDRAFT_659677</name>
</gene>
<protein>
    <submittedName>
        <fullName evidence="2">Predicted protein</fullName>
    </submittedName>
</protein>
<organism evidence="3">
    <name type="scientific">Arabidopsis lyrata subsp. lyrata</name>
    <name type="common">Lyre-leaved rock-cress</name>
    <dbReference type="NCBI Taxonomy" id="81972"/>
    <lineage>
        <taxon>Eukaryota</taxon>
        <taxon>Viridiplantae</taxon>
        <taxon>Streptophyta</taxon>
        <taxon>Embryophyta</taxon>
        <taxon>Tracheophyta</taxon>
        <taxon>Spermatophyta</taxon>
        <taxon>Magnoliopsida</taxon>
        <taxon>eudicotyledons</taxon>
        <taxon>Gunneridae</taxon>
        <taxon>Pentapetalae</taxon>
        <taxon>rosids</taxon>
        <taxon>malvids</taxon>
        <taxon>Brassicales</taxon>
        <taxon>Brassicaceae</taxon>
        <taxon>Camelineae</taxon>
        <taxon>Arabidopsis</taxon>
    </lineage>
</organism>
<dbReference type="EMBL" id="GL348719">
    <property type="protein sequence ID" value="EFH44955.1"/>
    <property type="molecule type" value="Genomic_DNA"/>
</dbReference>
<evidence type="ECO:0000256" key="1">
    <source>
        <dbReference type="SAM" id="MobiDB-lite"/>
    </source>
</evidence>
<feature type="compositionally biased region" description="Basic and acidic residues" evidence="1">
    <location>
        <begin position="10"/>
        <end position="44"/>
    </location>
</feature>
<reference evidence="3" key="1">
    <citation type="journal article" date="2011" name="Nat. Genet.">
        <title>The Arabidopsis lyrata genome sequence and the basis of rapid genome size change.</title>
        <authorList>
            <person name="Hu T.T."/>
            <person name="Pattyn P."/>
            <person name="Bakker E.G."/>
            <person name="Cao J."/>
            <person name="Cheng J.-F."/>
            <person name="Clark R.M."/>
            <person name="Fahlgren N."/>
            <person name="Fawcett J.A."/>
            <person name="Grimwood J."/>
            <person name="Gundlach H."/>
            <person name="Haberer G."/>
            <person name="Hollister J.D."/>
            <person name="Ossowski S."/>
            <person name="Ottilar R.P."/>
            <person name="Salamov A.A."/>
            <person name="Schneeberger K."/>
            <person name="Spannagl M."/>
            <person name="Wang X."/>
            <person name="Yang L."/>
            <person name="Nasrallah M.E."/>
            <person name="Bergelson J."/>
            <person name="Carrington J.C."/>
            <person name="Gaut B.S."/>
            <person name="Schmutz J."/>
            <person name="Mayer K.F.X."/>
            <person name="Van de Peer Y."/>
            <person name="Grigoriev I.V."/>
            <person name="Nordborg M."/>
            <person name="Weigel D."/>
            <person name="Guo Y.-L."/>
        </authorList>
    </citation>
    <scope>NUCLEOTIDE SEQUENCE [LARGE SCALE GENOMIC DNA]</scope>
    <source>
        <strain evidence="3">cv. MN47</strain>
    </source>
</reference>
<proteinExistence type="predicted"/>
<feature type="region of interest" description="Disordered" evidence="1">
    <location>
        <begin position="1"/>
        <end position="69"/>
    </location>
</feature>
<accession>D7MJH7</accession>
<dbReference type="HOGENOM" id="CLU_2402679_0_0_1"/>
<evidence type="ECO:0000313" key="2">
    <source>
        <dbReference type="EMBL" id="EFH44955.1"/>
    </source>
</evidence>
<dbReference type="Proteomes" id="UP000008694">
    <property type="component" value="Unassembled WGS sequence"/>
</dbReference>
<feature type="compositionally biased region" description="Gly residues" evidence="1">
    <location>
        <begin position="49"/>
        <end position="69"/>
    </location>
</feature>
<dbReference type="Gramene" id="Al_scaffold_0007_3732">
    <property type="protein sequence ID" value="Al_scaffold_0007_3732"/>
    <property type="gene ID" value="Al_scaffold_0007_3732"/>
</dbReference>
<sequence>MCKIKQVTLRGDKKSSNSSLRHVDSGCARGEESDVADRGKRDGGDGDDNSGGGDDSNNGGGVSDGGGRHGGVATLALSSSIYWFEFLILVSWI</sequence>
<evidence type="ECO:0000313" key="3">
    <source>
        <dbReference type="Proteomes" id="UP000008694"/>
    </source>
</evidence>
<dbReference type="AlphaFoldDB" id="D7MJH7"/>
<keyword evidence="3" id="KW-1185">Reference proteome</keyword>